<dbReference type="Gene3D" id="2.30.30.110">
    <property type="match status" value="1"/>
</dbReference>
<keyword evidence="5" id="KW-0804">Transcription</keyword>
<evidence type="ECO:0000256" key="6">
    <source>
        <dbReference type="ARBA" id="ARBA00029628"/>
    </source>
</evidence>
<dbReference type="GO" id="GO:0008657">
    <property type="term" value="F:DNA topoisomerase type II (double strand cut, ATP-hydrolyzing) inhibitor activity"/>
    <property type="evidence" value="ECO:0007669"/>
    <property type="project" value="InterPro"/>
</dbReference>
<organism evidence="8 9">
    <name type="scientific">Thiothrix lacustris</name>
    <dbReference type="NCBI Taxonomy" id="525917"/>
    <lineage>
        <taxon>Bacteria</taxon>
        <taxon>Pseudomonadati</taxon>
        <taxon>Pseudomonadota</taxon>
        <taxon>Gammaproteobacteria</taxon>
        <taxon>Thiotrichales</taxon>
        <taxon>Thiotrichaceae</taxon>
        <taxon>Thiothrix</taxon>
    </lineage>
</organism>
<dbReference type="Proteomes" id="UP000192491">
    <property type="component" value="Unassembled WGS sequence"/>
</dbReference>
<evidence type="ECO:0000256" key="4">
    <source>
        <dbReference type="ARBA" id="ARBA00023015"/>
    </source>
</evidence>
<comment type="similarity">
    <text evidence="1">Belongs to the CcdB toxin family.</text>
</comment>
<dbReference type="AlphaFoldDB" id="A0A1Y1QL38"/>
<dbReference type="InterPro" id="IPR002712">
    <property type="entry name" value="CcdB"/>
</dbReference>
<dbReference type="GO" id="GO:0006276">
    <property type="term" value="P:plasmid maintenance"/>
    <property type="evidence" value="ECO:0007669"/>
    <property type="project" value="InterPro"/>
</dbReference>
<evidence type="ECO:0000256" key="7">
    <source>
        <dbReference type="ARBA" id="ARBA00033135"/>
    </source>
</evidence>
<reference evidence="8 9" key="1">
    <citation type="submission" date="2017-01" db="EMBL/GenBank/DDBJ databases">
        <title>Novel large sulfur bacteria in the metagenomes of groundwater-fed chemosynthetic microbial mats in the Lake Huron basin.</title>
        <authorList>
            <person name="Sharrar A.M."/>
            <person name="Flood B.E."/>
            <person name="Bailey J.V."/>
            <person name="Jones D.S."/>
            <person name="Biddanda B."/>
            <person name="Ruberg S.A."/>
            <person name="Marcus D.N."/>
            <person name="Dick G.J."/>
        </authorList>
    </citation>
    <scope>NUCLEOTIDE SEQUENCE [LARGE SCALE GENOMIC DNA]</scope>
    <source>
        <strain evidence="8">A8</strain>
    </source>
</reference>
<protein>
    <recommendedName>
        <fullName evidence="2">Toxin CcdB</fullName>
    </recommendedName>
    <alternativeName>
        <fullName evidence="7">Cytotoxic protein CcdB</fullName>
    </alternativeName>
    <alternativeName>
        <fullName evidence="6">Protein LetD</fullName>
    </alternativeName>
</protein>
<accession>A0A1Y1QL38</accession>
<dbReference type="EMBL" id="MTEJ01000188">
    <property type="protein sequence ID" value="OQX08047.1"/>
    <property type="molecule type" value="Genomic_DNA"/>
</dbReference>
<evidence type="ECO:0000256" key="3">
    <source>
        <dbReference type="ARBA" id="ARBA00022491"/>
    </source>
</evidence>
<sequence length="103" mass="11328">MAQFDVYRNANNATVDDIPYLLDVQTDLLDILKTRVIVPLEVCGNAKPAQTLTPVFDIENTLVIMSTPELAGIPARYLGEYVTSLASQRQEIMAALDLLFSGI</sequence>
<comment type="caution">
    <text evidence="8">The sequence shown here is derived from an EMBL/GenBank/DDBJ whole genome shotgun (WGS) entry which is preliminary data.</text>
</comment>
<gene>
    <name evidence="8" type="ORF">BWK73_26500</name>
</gene>
<keyword evidence="4" id="KW-0805">Transcription regulation</keyword>
<evidence type="ECO:0000313" key="8">
    <source>
        <dbReference type="EMBL" id="OQX08047.1"/>
    </source>
</evidence>
<keyword evidence="3" id="KW-0678">Repressor</keyword>
<name>A0A1Y1QL38_9GAMM</name>
<dbReference type="SUPFAM" id="SSF50118">
    <property type="entry name" value="Cell growth inhibitor/plasmid maintenance toxic component"/>
    <property type="match status" value="1"/>
</dbReference>
<evidence type="ECO:0000256" key="5">
    <source>
        <dbReference type="ARBA" id="ARBA00023163"/>
    </source>
</evidence>
<dbReference type="InterPro" id="IPR011067">
    <property type="entry name" value="Plasmid_toxin/cell-grow_inhib"/>
</dbReference>
<evidence type="ECO:0000256" key="1">
    <source>
        <dbReference type="ARBA" id="ARBA00005230"/>
    </source>
</evidence>
<proteinExistence type="inferred from homology"/>
<evidence type="ECO:0000313" key="9">
    <source>
        <dbReference type="Proteomes" id="UP000192491"/>
    </source>
</evidence>
<evidence type="ECO:0000256" key="2">
    <source>
        <dbReference type="ARBA" id="ARBA00015075"/>
    </source>
</evidence>
<dbReference type="Pfam" id="PF01845">
    <property type="entry name" value="CcdB"/>
    <property type="match status" value="1"/>
</dbReference>